<feature type="signal peptide" evidence="1">
    <location>
        <begin position="1"/>
        <end position="18"/>
    </location>
</feature>
<dbReference type="OrthoDB" id="5398877at2759"/>
<feature type="chain" id="PRO_5021401884" evidence="1">
    <location>
        <begin position="19"/>
        <end position="206"/>
    </location>
</feature>
<reference evidence="2 3" key="1">
    <citation type="submission" date="2017-11" db="EMBL/GenBank/DDBJ databases">
        <title>Comparative genomics of Botrytis spp.</title>
        <authorList>
            <person name="Valero-Jimenez C.A."/>
            <person name="Tapia P."/>
            <person name="Veloso J."/>
            <person name="Silva-Moreno E."/>
            <person name="Staats M."/>
            <person name="Valdes J.H."/>
            <person name="Van Kan J.A.L."/>
        </authorList>
    </citation>
    <scope>NUCLEOTIDE SEQUENCE [LARGE SCALE GENOMIC DNA]</scope>
    <source>
        <strain evidence="2 3">MUCL2830</strain>
    </source>
</reference>
<dbReference type="AlphaFoldDB" id="A0A4Y8CW46"/>
<dbReference type="EMBL" id="PHWZ01000275">
    <property type="protein sequence ID" value="TEY50438.1"/>
    <property type="molecule type" value="Genomic_DNA"/>
</dbReference>
<name>A0A4Y8CW46_9HELO</name>
<dbReference type="Proteomes" id="UP000297299">
    <property type="component" value="Unassembled WGS sequence"/>
</dbReference>
<organism evidence="2 3">
    <name type="scientific">Botryotinia calthae</name>
    <dbReference type="NCBI Taxonomy" id="38488"/>
    <lineage>
        <taxon>Eukaryota</taxon>
        <taxon>Fungi</taxon>
        <taxon>Dikarya</taxon>
        <taxon>Ascomycota</taxon>
        <taxon>Pezizomycotina</taxon>
        <taxon>Leotiomycetes</taxon>
        <taxon>Helotiales</taxon>
        <taxon>Sclerotiniaceae</taxon>
        <taxon>Botryotinia</taxon>
    </lineage>
</organism>
<evidence type="ECO:0000313" key="2">
    <source>
        <dbReference type="EMBL" id="TEY50438.1"/>
    </source>
</evidence>
<keyword evidence="3" id="KW-1185">Reference proteome</keyword>
<protein>
    <submittedName>
        <fullName evidence="2">Uncharacterized protein</fullName>
    </submittedName>
</protein>
<sequence>MKSSHIIAILATAQAALASPHFLQSRDEHQGIQCATPQKCVNWYDTSSAQCSSGYTRYHKEVDGFPPGSYCERDCTSEEQTTCNADRCQYNEQQCNQYPKSAELCADAIQWCNGPVAMLKSICTSQNMGVEVTYSLDKSLCIPSGKTATSREALSLRLGPGDKFNASIYDPSVDGYKEMACSGSNYSNAKFLAQEADTATGGDVKT</sequence>
<evidence type="ECO:0000256" key="1">
    <source>
        <dbReference type="SAM" id="SignalP"/>
    </source>
</evidence>
<evidence type="ECO:0000313" key="3">
    <source>
        <dbReference type="Proteomes" id="UP000297299"/>
    </source>
</evidence>
<accession>A0A4Y8CW46</accession>
<gene>
    <name evidence="2" type="ORF">BOTCAL_0276g00010</name>
</gene>
<proteinExistence type="predicted"/>
<comment type="caution">
    <text evidence="2">The sequence shown here is derived from an EMBL/GenBank/DDBJ whole genome shotgun (WGS) entry which is preliminary data.</text>
</comment>
<keyword evidence="1" id="KW-0732">Signal</keyword>